<keyword evidence="2" id="KW-1185">Reference proteome</keyword>
<comment type="caution">
    <text evidence="1">The sequence shown here is derived from an EMBL/GenBank/DDBJ whole genome shotgun (WGS) entry which is preliminary data.</text>
</comment>
<sequence>FFFFFFLKQKKKKKSQLQIKEAGCEETWFRYAKCLQSMERLVQACRDTEEPFVQCVVVKDFKAGNMDLVPQDPGPLQRPPAYSGFIWRDIPQYRNWIKNRNEFLKTHPDWFSEDDVEIMTPKQLYEFASKKEEWLDHGDVKFNSTFAVPQRYQEYVPFKDYNIAPRN</sequence>
<organism evidence="1 2">
    <name type="scientific">Reticulomyxa filosa</name>
    <dbReference type="NCBI Taxonomy" id="46433"/>
    <lineage>
        <taxon>Eukaryota</taxon>
        <taxon>Sar</taxon>
        <taxon>Rhizaria</taxon>
        <taxon>Retaria</taxon>
        <taxon>Foraminifera</taxon>
        <taxon>Monothalamids</taxon>
        <taxon>Reticulomyxidae</taxon>
        <taxon>Reticulomyxa</taxon>
    </lineage>
</organism>
<evidence type="ECO:0000313" key="2">
    <source>
        <dbReference type="Proteomes" id="UP000023152"/>
    </source>
</evidence>
<feature type="non-terminal residue" evidence="1">
    <location>
        <position position="1"/>
    </location>
</feature>
<accession>X6L985</accession>
<evidence type="ECO:0000313" key="1">
    <source>
        <dbReference type="EMBL" id="ETN97294.1"/>
    </source>
</evidence>
<reference evidence="1 2" key="1">
    <citation type="journal article" date="2013" name="Curr. Biol.">
        <title>The Genome of the Foraminiferan Reticulomyxa filosa.</title>
        <authorList>
            <person name="Glockner G."/>
            <person name="Hulsmann N."/>
            <person name="Schleicher M."/>
            <person name="Noegel A.A."/>
            <person name="Eichinger L."/>
            <person name="Gallinger C."/>
            <person name="Pawlowski J."/>
            <person name="Sierra R."/>
            <person name="Euteneuer U."/>
            <person name="Pillet L."/>
            <person name="Moustafa A."/>
            <person name="Platzer M."/>
            <person name="Groth M."/>
            <person name="Szafranski K."/>
            <person name="Schliwa M."/>
        </authorList>
    </citation>
    <scope>NUCLEOTIDE SEQUENCE [LARGE SCALE GENOMIC DNA]</scope>
</reference>
<dbReference type="AlphaFoldDB" id="X6L985"/>
<protein>
    <submittedName>
        <fullName evidence="1">Uncharacterized protein</fullName>
    </submittedName>
</protein>
<gene>
    <name evidence="1" type="ORF">RFI_40237</name>
</gene>
<dbReference type="EMBL" id="ASPP01050183">
    <property type="protein sequence ID" value="ETN97294.1"/>
    <property type="molecule type" value="Genomic_DNA"/>
</dbReference>
<proteinExistence type="predicted"/>
<name>X6L985_RETFI</name>
<dbReference type="Proteomes" id="UP000023152">
    <property type="component" value="Unassembled WGS sequence"/>
</dbReference>